<keyword evidence="5" id="KW-0237">DNA synthesis</keyword>
<evidence type="ECO:0000259" key="19">
    <source>
        <dbReference type="PROSITE" id="PS50173"/>
    </source>
</evidence>
<dbReference type="Gene3D" id="1.10.150.20">
    <property type="entry name" value="5' to 3' exonuclease, C-terminal subdomain"/>
    <property type="match status" value="1"/>
</dbReference>
<evidence type="ECO:0000256" key="8">
    <source>
        <dbReference type="ARBA" id="ARBA00022723"/>
    </source>
</evidence>
<dbReference type="InterPro" id="IPR031991">
    <property type="entry name" value="Rev1_C"/>
</dbReference>
<dbReference type="Gene3D" id="3.40.1170.60">
    <property type="match status" value="1"/>
</dbReference>
<dbReference type="Gene3D" id="6.10.250.1630">
    <property type="match status" value="1"/>
</dbReference>
<dbReference type="Gene3D" id="3.40.50.10190">
    <property type="entry name" value="BRCT domain"/>
    <property type="match status" value="1"/>
</dbReference>
<dbReference type="Pfam" id="PF16727">
    <property type="entry name" value="REV1_C"/>
    <property type="match status" value="1"/>
</dbReference>
<evidence type="ECO:0000259" key="18">
    <source>
        <dbReference type="PROSITE" id="PS50172"/>
    </source>
</evidence>
<comment type="cofactor">
    <cofactor evidence="1">
        <name>Mg(2+)</name>
        <dbReference type="ChEBI" id="CHEBI:18420"/>
    </cofactor>
</comment>
<dbReference type="Gene3D" id="1.20.58.1280">
    <property type="entry name" value="DNA repair protein Rev1, C-terminal domain"/>
    <property type="match status" value="1"/>
</dbReference>
<keyword evidence="6" id="KW-0808">Transferase</keyword>
<comment type="function">
    <text evidence="14">Deoxycytidyl transferase involved in DNA repair. Transfers a dCMP residue from dCTP to the 3'-end of a DNA primer in a template-dependent reaction. May assist in the first step in the bypass of abasic lesions by the insertion of a nucleotide opposite the lesion. Required for normal induction of mutations by physical and chemical agents. Involved in mitochondrial DNA mutagenesis.</text>
</comment>
<dbReference type="InterPro" id="IPR043128">
    <property type="entry name" value="Rev_trsase/Diguanyl_cyclase"/>
</dbReference>
<feature type="compositionally biased region" description="Pro residues" evidence="16">
    <location>
        <begin position="807"/>
        <end position="820"/>
    </location>
</feature>
<keyword evidence="17" id="KW-0732">Signal</keyword>
<keyword evidence="7" id="KW-0548">Nucleotidyltransferase</keyword>
<protein>
    <recommendedName>
        <fullName evidence="4">DNA repair protein REV1</fullName>
    </recommendedName>
    <alternativeName>
        <fullName evidence="15">Reversionless protein 1</fullName>
    </alternativeName>
</protein>
<dbReference type="CDD" id="cd01701">
    <property type="entry name" value="PolY_Rev1"/>
    <property type="match status" value="1"/>
</dbReference>
<evidence type="ECO:0000256" key="12">
    <source>
        <dbReference type="ARBA" id="ARBA00023204"/>
    </source>
</evidence>
<evidence type="ECO:0000256" key="14">
    <source>
        <dbReference type="ARBA" id="ARBA00058985"/>
    </source>
</evidence>
<dbReference type="Gene3D" id="3.30.70.270">
    <property type="match status" value="1"/>
</dbReference>
<evidence type="ECO:0000256" key="11">
    <source>
        <dbReference type="ARBA" id="ARBA00023125"/>
    </source>
</evidence>
<feature type="domain" description="UmuC" evidence="19">
    <location>
        <begin position="406"/>
        <end position="601"/>
    </location>
</feature>
<dbReference type="SUPFAM" id="SSF56672">
    <property type="entry name" value="DNA/RNA polymerases"/>
    <property type="match status" value="1"/>
</dbReference>
<dbReference type="Pfam" id="PF00817">
    <property type="entry name" value="IMS"/>
    <property type="match status" value="1"/>
</dbReference>
<organism evidence="20 21">
    <name type="scientific">Armillaria borealis</name>
    <dbReference type="NCBI Taxonomy" id="47425"/>
    <lineage>
        <taxon>Eukaryota</taxon>
        <taxon>Fungi</taxon>
        <taxon>Dikarya</taxon>
        <taxon>Basidiomycota</taxon>
        <taxon>Agaricomycotina</taxon>
        <taxon>Agaricomycetes</taxon>
        <taxon>Agaricomycetidae</taxon>
        <taxon>Agaricales</taxon>
        <taxon>Marasmiineae</taxon>
        <taxon>Physalacriaceae</taxon>
        <taxon>Armillaria</taxon>
    </lineage>
</organism>
<dbReference type="Gene3D" id="3.30.1490.100">
    <property type="entry name" value="DNA polymerase, Y-family, little finger domain"/>
    <property type="match status" value="1"/>
</dbReference>
<keyword evidence="21" id="KW-1185">Reference proteome</keyword>
<evidence type="ECO:0000313" key="20">
    <source>
        <dbReference type="EMBL" id="KAK0436459.1"/>
    </source>
</evidence>
<dbReference type="GO" id="GO:0003684">
    <property type="term" value="F:damaged DNA binding"/>
    <property type="evidence" value="ECO:0007669"/>
    <property type="project" value="InterPro"/>
</dbReference>
<dbReference type="SUPFAM" id="SSF52113">
    <property type="entry name" value="BRCT domain"/>
    <property type="match status" value="1"/>
</dbReference>
<dbReference type="CDD" id="cd17719">
    <property type="entry name" value="BRCT_Rev1"/>
    <property type="match status" value="1"/>
</dbReference>
<feature type="region of interest" description="Disordered" evidence="16">
    <location>
        <begin position="34"/>
        <end position="139"/>
    </location>
</feature>
<dbReference type="InterPro" id="IPR038401">
    <property type="entry name" value="Rev1_C_sf"/>
</dbReference>
<evidence type="ECO:0000256" key="9">
    <source>
        <dbReference type="ARBA" id="ARBA00022763"/>
    </source>
</evidence>
<dbReference type="GO" id="GO:0046872">
    <property type="term" value="F:metal ion binding"/>
    <property type="evidence" value="ECO:0007669"/>
    <property type="project" value="UniProtKB-KW"/>
</dbReference>
<dbReference type="InterPro" id="IPR053848">
    <property type="entry name" value="IMS_HHH_1"/>
</dbReference>
<keyword evidence="10" id="KW-0460">Magnesium</keyword>
<dbReference type="PROSITE" id="PS50173">
    <property type="entry name" value="UMUC"/>
    <property type="match status" value="1"/>
</dbReference>
<feature type="compositionally biased region" description="Acidic residues" evidence="16">
    <location>
        <begin position="109"/>
        <end position="118"/>
    </location>
</feature>
<dbReference type="SUPFAM" id="SSF100879">
    <property type="entry name" value="Lesion bypass DNA polymerase (Y-family), little finger domain"/>
    <property type="match status" value="1"/>
</dbReference>
<reference evidence="20" key="1">
    <citation type="submission" date="2023-06" db="EMBL/GenBank/DDBJ databases">
        <authorList>
            <consortium name="Lawrence Berkeley National Laboratory"/>
            <person name="Ahrendt S."/>
            <person name="Sahu N."/>
            <person name="Indic B."/>
            <person name="Wong-Bajracharya J."/>
            <person name="Merenyi Z."/>
            <person name="Ke H.-M."/>
            <person name="Monk M."/>
            <person name="Kocsube S."/>
            <person name="Drula E."/>
            <person name="Lipzen A."/>
            <person name="Balint B."/>
            <person name="Henrissat B."/>
            <person name="Andreopoulos B."/>
            <person name="Martin F.M."/>
            <person name="Harder C.B."/>
            <person name="Rigling D."/>
            <person name="Ford K.L."/>
            <person name="Foster G.D."/>
            <person name="Pangilinan J."/>
            <person name="Papanicolaou A."/>
            <person name="Barry K."/>
            <person name="LaButti K."/>
            <person name="Viragh M."/>
            <person name="Koriabine M."/>
            <person name="Yan M."/>
            <person name="Riley R."/>
            <person name="Champramary S."/>
            <person name="Plett K.L."/>
            <person name="Tsai I.J."/>
            <person name="Slot J."/>
            <person name="Sipos G."/>
            <person name="Plett J."/>
            <person name="Nagy L.G."/>
            <person name="Grigoriev I.V."/>
        </authorList>
    </citation>
    <scope>NUCLEOTIDE SEQUENCE</scope>
    <source>
        <strain evidence="20">FPL87.14</strain>
    </source>
</reference>
<feature type="region of interest" description="Disordered" evidence="16">
    <location>
        <begin position="795"/>
        <end position="828"/>
    </location>
</feature>
<dbReference type="SMART" id="SM00292">
    <property type="entry name" value="BRCT"/>
    <property type="match status" value="1"/>
</dbReference>
<dbReference type="GO" id="GO:0006281">
    <property type="term" value="P:DNA repair"/>
    <property type="evidence" value="ECO:0007669"/>
    <property type="project" value="UniProtKB-KW"/>
</dbReference>
<dbReference type="PROSITE" id="PS50172">
    <property type="entry name" value="BRCT"/>
    <property type="match status" value="1"/>
</dbReference>
<dbReference type="PANTHER" id="PTHR45990:SF1">
    <property type="entry name" value="DNA REPAIR PROTEIN REV1"/>
    <property type="match status" value="1"/>
</dbReference>
<evidence type="ECO:0000256" key="6">
    <source>
        <dbReference type="ARBA" id="ARBA00022679"/>
    </source>
</evidence>
<feature type="signal peptide" evidence="17">
    <location>
        <begin position="1"/>
        <end position="19"/>
    </location>
</feature>
<comment type="similarity">
    <text evidence="3">Belongs to the DNA polymerase type-Y family.</text>
</comment>
<proteinExistence type="inferred from homology"/>
<evidence type="ECO:0000256" key="1">
    <source>
        <dbReference type="ARBA" id="ARBA00001946"/>
    </source>
</evidence>
<evidence type="ECO:0000256" key="2">
    <source>
        <dbReference type="ARBA" id="ARBA00004123"/>
    </source>
</evidence>
<keyword evidence="11" id="KW-0238">DNA-binding</keyword>
<dbReference type="InterPro" id="IPR001126">
    <property type="entry name" value="UmuC"/>
</dbReference>
<dbReference type="GO" id="GO:0070987">
    <property type="term" value="P:error-free translesion synthesis"/>
    <property type="evidence" value="ECO:0007669"/>
    <property type="project" value="UniProtKB-ARBA"/>
</dbReference>
<dbReference type="Pfam" id="PF11799">
    <property type="entry name" value="IMS_C"/>
    <property type="match status" value="1"/>
</dbReference>
<dbReference type="InterPro" id="IPR001357">
    <property type="entry name" value="BRCT_dom"/>
</dbReference>
<evidence type="ECO:0000256" key="4">
    <source>
        <dbReference type="ARBA" id="ARBA00020399"/>
    </source>
</evidence>
<evidence type="ECO:0000256" key="3">
    <source>
        <dbReference type="ARBA" id="ARBA00010945"/>
    </source>
</evidence>
<dbReference type="Pfam" id="PF16589">
    <property type="entry name" value="BRCT_2"/>
    <property type="match status" value="1"/>
</dbReference>
<dbReference type="FunFam" id="3.30.1490.100:FF:000001">
    <property type="entry name" value="DNA repair protein REV1"/>
    <property type="match status" value="1"/>
</dbReference>
<dbReference type="InterPro" id="IPR017961">
    <property type="entry name" value="DNA_pol_Y-fam_little_finger"/>
</dbReference>
<evidence type="ECO:0000256" key="17">
    <source>
        <dbReference type="SAM" id="SignalP"/>
    </source>
</evidence>
<keyword evidence="8" id="KW-0479">Metal-binding</keyword>
<comment type="subcellular location">
    <subcellularLocation>
        <location evidence="2">Nucleus</location>
    </subcellularLocation>
</comment>
<name>A0AA39MJY1_9AGAR</name>
<evidence type="ECO:0000256" key="7">
    <source>
        <dbReference type="ARBA" id="ARBA00022695"/>
    </source>
</evidence>
<feature type="chain" id="PRO_5041381521" description="DNA repair protein REV1" evidence="17">
    <location>
        <begin position="20"/>
        <end position="1148"/>
    </location>
</feature>
<keyword evidence="12" id="KW-0234">DNA repair</keyword>
<accession>A0AA39MJY1</accession>
<dbReference type="GO" id="GO:0017125">
    <property type="term" value="F:deoxycytidyl transferase activity"/>
    <property type="evidence" value="ECO:0007669"/>
    <property type="project" value="TreeGrafter"/>
</dbReference>
<dbReference type="Pfam" id="PF21999">
    <property type="entry name" value="IMS_HHH_1"/>
    <property type="match status" value="1"/>
</dbReference>
<dbReference type="InterPro" id="IPR036775">
    <property type="entry name" value="DNA_pol_Y-fam_lit_finger_sf"/>
</dbReference>
<evidence type="ECO:0000256" key="5">
    <source>
        <dbReference type="ARBA" id="ARBA00022634"/>
    </source>
</evidence>
<dbReference type="InterPro" id="IPR043502">
    <property type="entry name" value="DNA/RNA_pol_sf"/>
</dbReference>
<keyword evidence="13" id="KW-0539">Nucleus</keyword>
<dbReference type="Proteomes" id="UP001175226">
    <property type="component" value="Unassembled WGS sequence"/>
</dbReference>
<dbReference type="InterPro" id="IPR036420">
    <property type="entry name" value="BRCT_dom_sf"/>
</dbReference>
<evidence type="ECO:0000256" key="16">
    <source>
        <dbReference type="SAM" id="MobiDB-lite"/>
    </source>
</evidence>
<evidence type="ECO:0000256" key="10">
    <source>
        <dbReference type="ARBA" id="ARBA00022842"/>
    </source>
</evidence>
<feature type="region of interest" description="Disordered" evidence="16">
    <location>
        <begin position="275"/>
        <end position="303"/>
    </location>
</feature>
<evidence type="ECO:0000313" key="21">
    <source>
        <dbReference type="Proteomes" id="UP001175226"/>
    </source>
</evidence>
<evidence type="ECO:0000256" key="13">
    <source>
        <dbReference type="ARBA" id="ARBA00023242"/>
    </source>
</evidence>
<sequence>MTVGAPVLVALCSVSTCSSDYFSEDDPSFLQALEEAVLPGDVEQKPSDDGGSESDDNFEAPPLSQPCLKKRYLPSSDDEQGARHQDSGDEPFEPPPLTQPCLKRKYDDDSLSDDDEAGEPSTKTKRHRTEQGDDAIYGPAHFGNFGEYMHRKRAKLQIQNSEFDSNDGGIFKGLAIYINGWTQPSVQELRQLIVKHGGVFQPYLVKKAIVTHILTCSLTPAKLREFKNMKVVRPDWIVKSAQQGVLLPWQDYVFSASERLDGTKGPNANRQLLQTVSRPLPTSSKPTETTPTHNLPHYASHTSNPLAERAMARPEWRNAHTSVAPDFIEGYYKNSRLHHLSTWKSELKNLVKEAQERAETGNNAARVGLEEDPGMAGGVSMRGAEFVMRSPSKKGKGRAELDERVIMHCDFDCFFVSAGLINRPQLRGKPVVVCHSQGEQGGGSSTSEIASCSYEARDFGIKNGMSLQQARKLCPTIMTIPYEFELYKQFSLRFYIVLMAHADDLQAVSVDEALIDVTSTVNRLRAKAKGVVDPAKELAEIIRAEVKKSTECEISIGISHNILLARLATRRAKPAGSYHLLQDDIAEFVAPLDISSLHGFGYSAKQKVIDKFGVSSLGELATKSKAVLCDVLGKGTGETLYNAIRGVDDKKLESDKARKSVSCEINYGIRFENNEQAETFIHQMAVEVTKRLNDVNMLGRSITLKLMKRDPHAPVEPPKFLGHGSCDVFNKQGPLADPSGRATNDENIISDHAWRMLKSFNFDPKELRGIGIQIQKLESKDAIVNPGQKTLPFLVESSSKRDVPRPVEQPPQVEPPPPEARPSVPSWELPSFSQVDKSVYDALPEDVRGELDQEYKRRSESPFVPPPPGRYPGPYVPLLSSRARSVPAPSFFPQLKRMPNVNVKRITQQLAPRNRPVYSPNKKKSSFFGKRMGLGTTAKFRMTDDDLRKFDIDPDMFFALPKNVQREQLTRARLLKLEGGIPEVSDEHKSLRPRKRLYSLDGIYRAPPPQARYPEVPVLRQRGKEKGEKLSFTEADDIQNIIEMWVVQFTKRPPNKKDVEFFSKFLVRSVEGDVGVAKAIAIVKWWLVLLRRNWWDFEHETFEPDEYDSEETRARRAVAEAWWKTFRDVKEEMDVVARRKFGGKLSLR</sequence>
<dbReference type="GO" id="GO:0003887">
    <property type="term" value="F:DNA-directed DNA polymerase activity"/>
    <property type="evidence" value="ECO:0007669"/>
    <property type="project" value="InterPro"/>
</dbReference>
<dbReference type="AlphaFoldDB" id="A0AA39MJY1"/>
<dbReference type="GO" id="GO:0005634">
    <property type="term" value="C:nucleus"/>
    <property type="evidence" value="ECO:0007669"/>
    <property type="project" value="UniProtKB-SubCell"/>
</dbReference>
<keyword evidence="9" id="KW-0227">DNA damage</keyword>
<feature type="domain" description="BRCT" evidence="18">
    <location>
        <begin position="166"/>
        <end position="254"/>
    </location>
</feature>
<evidence type="ECO:0000256" key="15">
    <source>
        <dbReference type="ARBA" id="ARBA00081902"/>
    </source>
</evidence>
<feature type="compositionally biased region" description="Low complexity" evidence="16">
    <location>
        <begin position="279"/>
        <end position="292"/>
    </location>
</feature>
<dbReference type="EMBL" id="JAUEPT010000055">
    <property type="protein sequence ID" value="KAK0436459.1"/>
    <property type="molecule type" value="Genomic_DNA"/>
</dbReference>
<gene>
    <name evidence="20" type="ORF">EV421DRAFT_1892420</name>
</gene>
<dbReference type="Gene3D" id="6.10.250.1490">
    <property type="match status" value="1"/>
</dbReference>
<dbReference type="PANTHER" id="PTHR45990">
    <property type="entry name" value="DNA REPAIR PROTEIN REV1"/>
    <property type="match status" value="1"/>
</dbReference>
<dbReference type="FunFam" id="3.40.50.10190:FF:000011">
    <property type="entry name" value="DNA repair protein REV1"/>
    <property type="match status" value="1"/>
</dbReference>
<dbReference type="GO" id="GO:0042276">
    <property type="term" value="P:error-prone translesion synthesis"/>
    <property type="evidence" value="ECO:0007669"/>
    <property type="project" value="TreeGrafter"/>
</dbReference>
<comment type="caution">
    <text evidence="20">The sequence shown here is derived from an EMBL/GenBank/DDBJ whole genome shotgun (WGS) entry which is preliminary data.</text>
</comment>